<evidence type="ECO:0000256" key="6">
    <source>
        <dbReference type="ARBA" id="ARBA00023136"/>
    </source>
</evidence>
<feature type="region of interest" description="Disordered" evidence="10">
    <location>
        <begin position="22"/>
        <end position="45"/>
    </location>
</feature>
<dbReference type="Pfam" id="PF00593">
    <property type="entry name" value="TonB_dep_Rec_b-barrel"/>
    <property type="match status" value="1"/>
</dbReference>
<dbReference type="Gene3D" id="2.170.130.10">
    <property type="entry name" value="TonB-dependent receptor, plug domain"/>
    <property type="match status" value="1"/>
</dbReference>
<dbReference type="InterPro" id="IPR012910">
    <property type="entry name" value="Plug_dom"/>
</dbReference>
<evidence type="ECO:0000256" key="7">
    <source>
        <dbReference type="ARBA" id="ARBA00023237"/>
    </source>
</evidence>
<accession>A0ABU9YAE5</accession>
<keyword evidence="11" id="KW-0732">Signal</keyword>
<protein>
    <submittedName>
        <fullName evidence="14">TonB-dependent receptor</fullName>
    </submittedName>
</protein>
<gene>
    <name evidence="14" type="ORF">ABC974_24305</name>
</gene>
<comment type="similarity">
    <text evidence="8 9">Belongs to the TonB-dependent receptor family.</text>
</comment>
<keyword evidence="14" id="KW-0675">Receptor</keyword>
<sequence>MNKIVPQVGLLTLAFAMAGQAQAQTTPEAPRPADPAAASTADAGSSPDIVVTGIRRANQAAIDSKRRAVNITDVVSATDVRALPDNTVAEALRRVPGLSVVPAADNEHSRDEATTAVIRGLNASYNNVTVDGLNIASLGALNAQAGSITRGLRLDILPSSMISEIAVVKTFSPDLDPNAVGGAVNLKTRSAFENGGKPFFTIEGSLGHSSDTGKPYSQPDPGYRLVGTASTTFGPGGMFGAVLSANYQRLSTYTVTHMSNDTVFYNFYNNAGQLQSGNNLGNGYGVPQLDKSWYVEDQRTRYGLTGKLEARPSDQLYLYAMGGYYFFRDDMTRYEGLINSRGQNVQNQTPTSGFFPTSSSEIGYDNQLTTTRTRVGQFGADWKPGEHQKLSLRTSYSTMSYDEPWYMIKYINAAAPRPAPGTAGAGNVGNPALAITYDTSNFQHVFNVNPTAYYDTSKYALTYWRPDMGRNAGDKIFNQRIDYHYNQDEADRGLGFGLGGAYVDDRSFYKFHRLEYDPNNTAPALTLSDVLGPSVPLPYNSLNLLTVDAAKAKAILDALPKSMFNAPDATAVNNQDNFSHHEKIAGAYAMASYHSDQLLFQAGVRYDHTDQSTTSRVRVPGATIAYTDLTTSSRYGRLLPSAIAIYHLTDTLDLRAAYSRTLGRPPYDAYAARSALNFVNVSDIGNPNAIGVTATIGNPNIKPRVSDNFDLSAEWRIPGKSSGLLSLALFDKEIKDEIFTLGTLGYTDPSSGVFYKNAIVSTPVNASSARIRGVEGNVIINSFADISPLLSGFGASANASLLDGRVAVPLSAGGTRTIDRLVGQPNYAINATLFYTTKNLELRAAFNRQGRALRLIQADVSWQDLYWAPRSQLDLSATYQVRPGISLVGQVSNVTRSPITSVTGPGKNLLKDEYSIPATFWLGVRFTPKFR</sequence>
<proteinExistence type="inferred from homology"/>
<comment type="caution">
    <text evidence="14">The sequence shown here is derived from an EMBL/GenBank/DDBJ whole genome shotgun (WGS) entry which is preliminary data.</text>
</comment>
<dbReference type="InterPro" id="IPR010104">
    <property type="entry name" value="TonB_rcpt_bac"/>
</dbReference>
<dbReference type="PANTHER" id="PTHR40980:SF4">
    <property type="entry name" value="TONB-DEPENDENT RECEPTOR-LIKE BETA-BARREL DOMAIN-CONTAINING PROTEIN"/>
    <property type="match status" value="1"/>
</dbReference>
<evidence type="ECO:0000259" key="13">
    <source>
        <dbReference type="Pfam" id="PF07715"/>
    </source>
</evidence>
<keyword evidence="5 9" id="KW-0798">TonB box</keyword>
<dbReference type="PROSITE" id="PS52016">
    <property type="entry name" value="TONB_DEPENDENT_REC_3"/>
    <property type="match status" value="1"/>
</dbReference>
<evidence type="ECO:0000256" key="10">
    <source>
        <dbReference type="SAM" id="MobiDB-lite"/>
    </source>
</evidence>
<evidence type="ECO:0000256" key="11">
    <source>
        <dbReference type="SAM" id="SignalP"/>
    </source>
</evidence>
<feature type="chain" id="PRO_5045885231" evidence="11">
    <location>
        <begin position="24"/>
        <end position="931"/>
    </location>
</feature>
<evidence type="ECO:0000313" key="14">
    <source>
        <dbReference type="EMBL" id="MEN2792774.1"/>
    </source>
</evidence>
<dbReference type="PANTHER" id="PTHR40980">
    <property type="entry name" value="PLUG DOMAIN-CONTAINING PROTEIN"/>
    <property type="match status" value="1"/>
</dbReference>
<evidence type="ECO:0000256" key="2">
    <source>
        <dbReference type="ARBA" id="ARBA00022448"/>
    </source>
</evidence>
<dbReference type="Gene3D" id="2.40.170.20">
    <property type="entry name" value="TonB-dependent receptor, beta-barrel domain"/>
    <property type="match status" value="1"/>
</dbReference>
<evidence type="ECO:0000259" key="12">
    <source>
        <dbReference type="Pfam" id="PF00593"/>
    </source>
</evidence>
<dbReference type="Proteomes" id="UP001419910">
    <property type="component" value="Unassembled WGS sequence"/>
</dbReference>
<evidence type="ECO:0000256" key="5">
    <source>
        <dbReference type="ARBA" id="ARBA00023077"/>
    </source>
</evidence>
<keyword evidence="4 8" id="KW-0812">Transmembrane</keyword>
<feature type="signal peptide" evidence="11">
    <location>
        <begin position="1"/>
        <end position="23"/>
    </location>
</feature>
<dbReference type="InterPro" id="IPR000531">
    <property type="entry name" value="Beta-barrel_TonB"/>
</dbReference>
<dbReference type="InterPro" id="IPR037066">
    <property type="entry name" value="Plug_dom_sf"/>
</dbReference>
<evidence type="ECO:0000256" key="1">
    <source>
        <dbReference type="ARBA" id="ARBA00004571"/>
    </source>
</evidence>
<feature type="domain" description="TonB-dependent receptor plug" evidence="13">
    <location>
        <begin position="65"/>
        <end position="183"/>
    </location>
</feature>
<comment type="subcellular location">
    <subcellularLocation>
        <location evidence="1 8">Cell outer membrane</location>
        <topology evidence="1 8">Multi-pass membrane protein</topology>
    </subcellularLocation>
</comment>
<evidence type="ECO:0000256" key="9">
    <source>
        <dbReference type="RuleBase" id="RU003357"/>
    </source>
</evidence>
<feature type="domain" description="TonB-dependent receptor-like beta-barrel" evidence="12">
    <location>
        <begin position="435"/>
        <end position="894"/>
    </location>
</feature>
<dbReference type="CDD" id="cd01347">
    <property type="entry name" value="ligand_gated_channel"/>
    <property type="match status" value="1"/>
</dbReference>
<dbReference type="Pfam" id="PF07715">
    <property type="entry name" value="Plug"/>
    <property type="match status" value="1"/>
</dbReference>
<dbReference type="EMBL" id="JBDIME010000033">
    <property type="protein sequence ID" value="MEN2792774.1"/>
    <property type="molecule type" value="Genomic_DNA"/>
</dbReference>
<name>A0ABU9YAE5_9SPHN</name>
<dbReference type="InterPro" id="IPR036942">
    <property type="entry name" value="Beta-barrel_TonB_sf"/>
</dbReference>
<reference evidence="14 15" key="1">
    <citation type="submission" date="2024-05" db="EMBL/GenBank/DDBJ databases">
        <authorList>
            <person name="Liu Q."/>
            <person name="Xin Y.-H."/>
        </authorList>
    </citation>
    <scope>NUCLEOTIDE SEQUENCE [LARGE SCALE GENOMIC DNA]</scope>
    <source>
        <strain evidence="14 15">CGMCC 1.10181</strain>
    </source>
</reference>
<evidence type="ECO:0000256" key="8">
    <source>
        <dbReference type="PROSITE-ProRule" id="PRU01360"/>
    </source>
</evidence>
<keyword evidence="7 8" id="KW-0998">Cell outer membrane</keyword>
<dbReference type="InterPro" id="IPR039426">
    <property type="entry name" value="TonB-dep_rcpt-like"/>
</dbReference>
<keyword evidence="6 8" id="KW-0472">Membrane</keyword>
<dbReference type="RefSeq" id="WP_343887083.1">
    <property type="nucleotide sequence ID" value="NZ_BAAAEH010000001.1"/>
</dbReference>
<keyword evidence="2 8" id="KW-0813">Transport</keyword>
<evidence type="ECO:0000256" key="3">
    <source>
        <dbReference type="ARBA" id="ARBA00022452"/>
    </source>
</evidence>
<dbReference type="SUPFAM" id="SSF56935">
    <property type="entry name" value="Porins"/>
    <property type="match status" value="1"/>
</dbReference>
<evidence type="ECO:0000313" key="15">
    <source>
        <dbReference type="Proteomes" id="UP001419910"/>
    </source>
</evidence>
<organism evidence="14 15">
    <name type="scientific">Sphingomonas oligophenolica</name>
    <dbReference type="NCBI Taxonomy" id="301154"/>
    <lineage>
        <taxon>Bacteria</taxon>
        <taxon>Pseudomonadati</taxon>
        <taxon>Pseudomonadota</taxon>
        <taxon>Alphaproteobacteria</taxon>
        <taxon>Sphingomonadales</taxon>
        <taxon>Sphingomonadaceae</taxon>
        <taxon>Sphingomonas</taxon>
    </lineage>
</organism>
<keyword evidence="15" id="KW-1185">Reference proteome</keyword>
<dbReference type="NCBIfam" id="TIGR01782">
    <property type="entry name" value="TonB-Xanth-Caul"/>
    <property type="match status" value="1"/>
</dbReference>
<feature type="compositionally biased region" description="Low complexity" evidence="10">
    <location>
        <begin position="34"/>
        <end position="45"/>
    </location>
</feature>
<keyword evidence="3 8" id="KW-1134">Transmembrane beta strand</keyword>
<evidence type="ECO:0000256" key="4">
    <source>
        <dbReference type="ARBA" id="ARBA00022692"/>
    </source>
</evidence>